<dbReference type="SUPFAM" id="SSF52058">
    <property type="entry name" value="L domain-like"/>
    <property type="match status" value="1"/>
</dbReference>
<dbReference type="OrthoDB" id="5845602at2"/>
<evidence type="ECO:0008006" key="3">
    <source>
        <dbReference type="Google" id="ProtNLM"/>
    </source>
</evidence>
<reference evidence="1 2" key="1">
    <citation type="submission" date="2014-12" db="EMBL/GenBank/DDBJ databases">
        <title>Mercury Reductase activity and rhizosphere competence traits in the genome of root associated Photobacterium halotolerans MELD1.</title>
        <authorList>
            <person name="Mathew D.C."/>
            <person name="Huang C.-C."/>
        </authorList>
    </citation>
    <scope>NUCLEOTIDE SEQUENCE [LARGE SCALE GENOMIC DNA]</scope>
    <source>
        <strain evidence="1 2">MELD1</strain>
    </source>
</reference>
<organism evidence="1 2">
    <name type="scientific">Photobacterium halotolerans</name>
    <dbReference type="NCBI Taxonomy" id="265726"/>
    <lineage>
        <taxon>Bacteria</taxon>
        <taxon>Pseudomonadati</taxon>
        <taxon>Pseudomonadota</taxon>
        <taxon>Gammaproteobacteria</taxon>
        <taxon>Vibrionales</taxon>
        <taxon>Vibrionaceae</taxon>
        <taxon>Photobacterium</taxon>
    </lineage>
</organism>
<dbReference type="InterPro" id="IPR032675">
    <property type="entry name" value="LRR_dom_sf"/>
</dbReference>
<sequence length="204" mass="23297">MDKFEIRADENGIGSVLILKDSWSDYILEYMLSNEIRALRLTDSFGFKDRDISFISQLTFLKSLEIYVWDATGLKSIEALTELEVLGLQCKSQQKIDFSRFSDLKVFKATWSKGLSSVLTLNTLKKLNIQNYPNQNLESLSGMENLEQLYLTSRKLENLDGIQHLSKLKLLDLYNCPLLASLNGIEKCPKLKSIEIEACNRVCV</sequence>
<comment type="caution">
    <text evidence="1">The sequence shown here is derived from an EMBL/GenBank/DDBJ whole genome shotgun (WGS) entry which is preliminary data.</text>
</comment>
<dbReference type="Proteomes" id="UP000033633">
    <property type="component" value="Unassembled WGS sequence"/>
</dbReference>
<name>A0A0F5V9P9_9GAMM</name>
<evidence type="ECO:0000313" key="2">
    <source>
        <dbReference type="Proteomes" id="UP000033633"/>
    </source>
</evidence>
<dbReference type="AlphaFoldDB" id="A0A0F5V9P9"/>
<evidence type="ECO:0000313" key="1">
    <source>
        <dbReference type="EMBL" id="KKC98900.1"/>
    </source>
</evidence>
<keyword evidence="2" id="KW-1185">Reference proteome</keyword>
<dbReference type="RefSeq" id="WP_046221686.1">
    <property type="nucleotide sequence ID" value="NZ_JWYV01000015.1"/>
</dbReference>
<dbReference type="PATRIC" id="fig|265726.11.peg.1549"/>
<dbReference type="Gene3D" id="3.80.10.10">
    <property type="entry name" value="Ribonuclease Inhibitor"/>
    <property type="match status" value="1"/>
</dbReference>
<dbReference type="EMBL" id="JWYV01000015">
    <property type="protein sequence ID" value="KKC98900.1"/>
    <property type="molecule type" value="Genomic_DNA"/>
</dbReference>
<accession>A0A0F5V9P9</accession>
<gene>
    <name evidence="1" type="ORF">KY46_16430</name>
</gene>
<dbReference type="STRING" id="265726.KY46_16430"/>
<protein>
    <recommendedName>
        <fullName evidence="3">Internalin</fullName>
    </recommendedName>
</protein>
<proteinExistence type="predicted"/>